<dbReference type="InterPro" id="IPR013249">
    <property type="entry name" value="RNA_pol_sigma70_r4_t2"/>
</dbReference>
<gene>
    <name evidence="7" type="ORF">G3569_16310</name>
</gene>
<dbReference type="PANTHER" id="PTHR43133:SF45">
    <property type="entry name" value="RNA POLYMERASE ECF-TYPE SIGMA FACTOR"/>
    <property type="match status" value="1"/>
</dbReference>
<name>A0A6M1TGM6_9BACT</name>
<dbReference type="InterPro" id="IPR013324">
    <property type="entry name" value="RNA_pol_sigma_r3/r4-like"/>
</dbReference>
<dbReference type="GO" id="GO:0006352">
    <property type="term" value="P:DNA-templated transcription initiation"/>
    <property type="evidence" value="ECO:0007669"/>
    <property type="project" value="InterPro"/>
</dbReference>
<comment type="similarity">
    <text evidence="1">Belongs to the sigma-70 factor family. ECF subfamily.</text>
</comment>
<evidence type="ECO:0000256" key="4">
    <source>
        <dbReference type="ARBA" id="ARBA00023163"/>
    </source>
</evidence>
<reference evidence="7 8" key="1">
    <citation type="submission" date="2020-02" db="EMBL/GenBank/DDBJ databases">
        <title>Aliifodinibius halophilus 2W32, complete genome.</title>
        <authorList>
            <person name="Li Y."/>
            <person name="Wu S."/>
        </authorList>
    </citation>
    <scope>NUCLEOTIDE SEQUENCE [LARGE SCALE GENOMIC DNA]</scope>
    <source>
        <strain evidence="7 8">2W32</strain>
    </source>
</reference>
<dbReference type="GO" id="GO:0016987">
    <property type="term" value="F:sigma factor activity"/>
    <property type="evidence" value="ECO:0007669"/>
    <property type="project" value="UniProtKB-KW"/>
</dbReference>
<evidence type="ECO:0000259" key="5">
    <source>
        <dbReference type="Pfam" id="PF04542"/>
    </source>
</evidence>
<dbReference type="RefSeq" id="WP_165271149.1">
    <property type="nucleotide sequence ID" value="NZ_JAALLS010000027.1"/>
</dbReference>
<keyword evidence="2" id="KW-0805">Transcription regulation</keyword>
<dbReference type="Gene3D" id="1.10.1740.10">
    <property type="match status" value="1"/>
</dbReference>
<dbReference type="InterPro" id="IPR039425">
    <property type="entry name" value="RNA_pol_sigma-70-like"/>
</dbReference>
<dbReference type="Pfam" id="PF08281">
    <property type="entry name" value="Sigma70_r4_2"/>
    <property type="match status" value="1"/>
</dbReference>
<proteinExistence type="inferred from homology"/>
<dbReference type="InterPro" id="IPR014284">
    <property type="entry name" value="RNA_pol_sigma-70_dom"/>
</dbReference>
<accession>A0A6M1TGM6</accession>
<evidence type="ECO:0000313" key="8">
    <source>
        <dbReference type="Proteomes" id="UP000479132"/>
    </source>
</evidence>
<comment type="caution">
    <text evidence="7">The sequence shown here is derived from an EMBL/GenBank/DDBJ whole genome shotgun (WGS) entry which is preliminary data.</text>
</comment>
<dbReference type="EMBL" id="JAALLS010000027">
    <property type="protein sequence ID" value="NGP89924.1"/>
    <property type="molecule type" value="Genomic_DNA"/>
</dbReference>
<dbReference type="Pfam" id="PF04542">
    <property type="entry name" value="Sigma70_r2"/>
    <property type="match status" value="1"/>
</dbReference>
<keyword evidence="8" id="KW-1185">Reference proteome</keyword>
<evidence type="ECO:0000256" key="1">
    <source>
        <dbReference type="ARBA" id="ARBA00010641"/>
    </source>
</evidence>
<dbReference type="SUPFAM" id="SSF88659">
    <property type="entry name" value="Sigma3 and sigma4 domains of RNA polymerase sigma factors"/>
    <property type="match status" value="1"/>
</dbReference>
<evidence type="ECO:0000256" key="2">
    <source>
        <dbReference type="ARBA" id="ARBA00023015"/>
    </source>
</evidence>
<protein>
    <submittedName>
        <fullName evidence="7">Sigma-70 family RNA polymerase sigma factor</fullName>
    </submittedName>
</protein>
<dbReference type="NCBIfam" id="TIGR02937">
    <property type="entry name" value="sigma70-ECF"/>
    <property type="match status" value="1"/>
</dbReference>
<evidence type="ECO:0000259" key="6">
    <source>
        <dbReference type="Pfam" id="PF08281"/>
    </source>
</evidence>
<dbReference type="GO" id="GO:0003677">
    <property type="term" value="F:DNA binding"/>
    <property type="evidence" value="ECO:0007669"/>
    <property type="project" value="InterPro"/>
</dbReference>
<organism evidence="7 8">
    <name type="scientific">Fodinibius halophilus</name>
    <dbReference type="NCBI Taxonomy" id="1736908"/>
    <lineage>
        <taxon>Bacteria</taxon>
        <taxon>Pseudomonadati</taxon>
        <taxon>Balneolota</taxon>
        <taxon>Balneolia</taxon>
        <taxon>Balneolales</taxon>
        <taxon>Balneolaceae</taxon>
        <taxon>Fodinibius</taxon>
    </lineage>
</organism>
<dbReference type="SUPFAM" id="SSF88946">
    <property type="entry name" value="Sigma2 domain of RNA polymerase sigma factors"/>
    <property type="match status" value="1"/>
</dbReference>
<dbReference type="CDD" id="cd06171">
    <property type="entry name" value="Sigma70_r4"/>
    <property type="match status" value="1"/>
</dbReference>
<sequence length="168" mass="19665">MHVGNNSEDFLNALASHKGIVYKVANSYSRNDASKKDLIQEIIVQLWLSFDKYDDDYKLSTWIYRIALNVSISYYRKEKRRRVISQPLPDELLHIDTVEKEVSKQPEVEKLQRLIKELKELDRAIIMLSLDGYDQQEIADIMGISVTNVSTRKSRAKKKLRQKFETDT</sequence>
<dbReference type="Proteomes" id="UP000479132">
    <property type="component" value="Unassembled WGS sequence"/>
</dbReference>
<dbReference type="Gene3D" id="1.10.10.10">
    <property type="entry name" value="Winged helix-like DNA-binding domain superfamily/Winged helix DNA-binding domain"/>
    <property type="match status" value="1"/>
</dbReference>
<keyword evidence="4" id="KW-0804">Transcription</keyword>
<keyword evidence="3" id="KW-0731">Sigma factor</keyword>
<feature type="domain" description="RNA polymerase sigma factor 70 region 4 type 2" evidence="6">
    <location>
        <begin position="109"/>
        <end position="160"/>
    </location>
</feature>
<evidence type="ECO:0000313" key="7">
    <source>
        <dbReference type="EMBL" id="NGP89924.1"/>
    </source>
</evidence>
<dbReference type="InterPro" id="IPR036388">
    <property type="entry name" value="WH-like_DNA-bd_sf"/>
</dbReference>
<dbReference type="InterPro" id="IPR013325">
    <property type="entry name" value="RNA_pol_sigma_r2"/>
</dbReference>
<dbReference type="InterPro" id="IPR007627">
    <property type="entry name" value="RNA_pol_sigma70_r2"/>
</dbReference>
<evidence type="ECO:0000256" key="3">
    <source>
        <dbReference type="ARBA" id="ARBA00023082"/>
    </source>
</evidence>
<dbReference type="AlphaFoldDB" id="A0A6M1TGM6"/>
<feature type="domain" description="RNA polymerase sigma-70 region 2" evidence="5">
    <location>
        <begin position="16"/>
        <end position="81"/>
    </location>
</feature>
<dbReference type="PANTHER" id="PTHR43133">
    <property type="entry name" value="RNA POLYMERASE ECF-TYPE SIGMA FACTO"/>
    <property type="match status" value="1"/>
</dbReference>